<feature type="transmembrane region" description="Helical" evidence="1">
    <location>
        <begin position="6"/>
        <end position="31"/>
    </location>
</feature>
<keyword evidence="1" id="KW-1133">Transmembrane helix</keyword>
<name>A0A7V7RK49_9BACI</name>
<dbReference type="Proteomes" id="UP000441354">
    <property type="component" value="Unassembled WGS sequence"/>
</dbReference>
<feature type="transmembrane region" description="Helical" evidence="1">
    <location>
        <begin position="83"/>
        <end position="102"/>
    </location>
</feature>
<keyword evidence="1" id="KW-0472">Membrane</keyword>
<evidence type="ECO:0000256" key="1">
    <source>
        <dbReference type="SAM" id="Phobius"/>
    </source>
</evidence>
<dbReference type="OrthoDB" id="1683771at2"/>
<evidence type="ECO:0000313" key="3">
    <source>
        <dbReference type="Proteomes" id="UP000441354"/>
    </source>
</evidence>
<keyword evidence="3" id="KW-1185">Reference proteome</keyword>
<organism evidence="2 3">
    <name type="scientific">Bacillus mesophilum</name>
    <dbReference type="NCBI Taxonomy" id="1071718"/>
    <lineage>
        <taxon>Bacteria</taxon>
        <taxon>Bacillati</taxon>
        <taxon>Bacillota</taxon>
        <taxon>Bacilli</taxon>
        <taxon>Bacillales</taxon>
        <taxon>Bacillaceae</taxon>
        <taxon>Bacillus</taxon>
    </lineage>
</organism>
<proteinExistence type="predicted"/>
<dbReference type="AlphaFoldDB" id="A0A7V7RK49"/>
<comment type="caution">
    <text evidence="2">The sequence shown here is derived from an EMBL/GenBank/DDBJ whole genome shotgun (WGS) entry which is preliminary data.</text>
</comment>
<accession>A0A7V7RK49</accession>
<protein>
    <submittedName>
        <fullName evidence="2">Uncharacterized protein</fullName>
    </submittedName>
</protein>
<dbReference type="EMBL" id="WBOT01000005">
    <property type="protein sequence ID" value="KAB2331475.1"/>
    <property type="molecule type" value="Genomic_DNA"/>
</dbReference>
<keyword evidence="1" id="KW-0812">Transmembrane</keyword>
<evidence type="ECO:0000313" key="2">
    <source>
        <dbReference type="EMBL" id="KAB2331475.1"/>
    </source>
</evidence>
<sequence>MVVVSWIIIFFFGKLSIKKYLPASVLILLVEKLHAAHGKKNKWWIFYNKPKSYLYGEFPYQIGPFLMLALWTLKKTYGDFKPFILLNAAISAFFSFPLTYMAKQIKYYRLHRVNHIQMFFYFFYKAFLLYGFQYVIERGFSKEE</sequence>
<feature type="transmembrane region" description="Helical" evidence="1">
    <location>
        <begin position="118"/>
        <end position="136"/>
    </location>
</feature>
<gene>
    <name evidence="2" type="ORF">F7732_15490</name>
</gene>
<reference evidence="2 3" key="1">
    <citation type="journal article" date="2014" name="Arch. Microbiol.">
        <title>Bacillus mesophilum sp. nov., strain IITR-54T, a novel 4-chlorobiphenyl dechlorinating bacterium.</title>
        <authorList>
            <person name="Manickam N."/>
            <person name="Singh N.K."/>
            <person name="Bajaj A."/>
            <person name="Kumar R.M."/>
            <person name="Kaur G."/>
            <person name="Kaur N."/>
            <person name="Bala M."/>
            <person name="Kumar A."/>
            <person name="Mayilraj S."/>
        </authorList>
    </citation>
    <scope>NUCLEOTIDE SEQUENCE [LARGE SCALE GENOMIC DNA]</scope>
    <source>
        <strain evidence="2 3">IITR-54</strain>
    </source>
</reference>